<dbReference type="AlphaFoldDB" id="A0A7C8ZCX9"/>
<feature type="compositionally biased region" description="Polar residues" evidence="1">
    <location>
        <begin position="32"/>
        <end position="44"/>
    </location>
</feature>
<name>A0A7C8ZCX9_OPUST</name>
<reference evidence="2" key="1">
    <citation type="journal article" date="2013" name="J. Plant Res.">
        <title>Effect of fungi and light on seed germination of three Opuntia species from semiarid lands of central Mexico.</title>
        <authorList>
            <person name="Delgado-Sanchez P."/>
            <person name="Jimenez-Bremont J.F."/>
            <person name="Guerrero-Gonzalez Mde L."/>
            <person name="Flores J."/>
        </authorList>
    </citation>
    <scope>NUCLEOTIDE SEQUENCE</scope>
    <source>
        <tissue evidence="2">Cladode</tissue>
    </source>
</reference>
<evidence type="ECO:0000313" key="2">
    <source>
        <dbReference type="EMBL" id="MBA4639936.1"/>
    </source>
</evidence>
<accession>A0A7C8ZCX9</accession>
<reference evidence="2" key="2">
    <citation type="submission" date="2020-07" db="EMBL/GenBank/DDBJ databases">
        <authorList>
            <person name="Vera ALvarez R."/>
            <person name="Arias-Moreno D.M."/>
            <person name="Jimenez-Jacinto V."/>
            <person name="Jimenez-Bremont J.F."/>
            <person name="Swaminathan K."/>
            <person name="Moose S.P."/>
            <person name="Guerrero-Gonzalez M.L."/>
            <person name="Marino-Ramirez L."/>
            <person name="Landsman D."/>
            <person name="Rodriguez-Kessler M."/>
            <person name="Delgado-Sanchez P."/>
        </authorList>
    </citation>
    <scope>NUCLEOTIDE SEQUENCE</scope>
    <source>
        <tissue evidence="2">Cladode</tissue>
    </source>
</reference>
<proteinExistence type="predicted"/>
<protein>
    <submittedName>
        <fullName evidence="2">Uncharacterized protein</fullName>
    </submittedName>
</protein>
<organism evidence="2">
    <name type="scientific">Opuntia streptacantha</name>
    <name type="common">Prickly pear cactus</name>
    <name type="synonym">Opuntia cardona</name>
    <dbReference type="NCBI Taxonomy" id="393608"/>
    <lineage>
        <taxon>Eukaryota</taxon>
        <taxon>Viridiplantae</taxon>
        <taxon>Streptophyta</taxon>
        <taxon>Embryophyta</taxon>
        <taxon>Tracheophyta</taxon>
        <taxon>Spermatophyta</taxon>
        <taxon>Magnoliopsida</taxon>
        <taxon>eudicotyledons</taxon>
        <taxon>Gunneridae</taxon>
        <taxon>Pentapetalae</taxon>
        <taxon>Caryophyllales</taxon>
        <taxon>Cactineae</taxon>
        <taxon>Cactaceae</taxon>
        <taxon>Opuntioideae</taxon>
        <taxon>Opuntia</taxon>
    </lineage>
</organism>
<sequence>MSPVDGMGKEAPPLFAPSPAKSAAFVHPGKENCSTPMKNKSSTIADPDKKRTPLRASINREFNRILSPVIRKIGSSSKTSKDCSTPLRTPVKVYIPLFCCSMKFWGVTWTLT</sequence>
<feature type="region of interest" description="Disordered" evidence="1">
    <location>
        <begin position="1"/>
        <end position="57"/>
    </location>
</feature>
<evidence type="ECO:0000256" key="1">
    <source>
        <dbReference type="SAM" id="MobiDB-lite"/>
    </source>
</evidence>
<dbReference type="EMBL" id="GISG01116191">
    <property type="protein sequence ID" value="MBA4639936.1"/>
    <property type="molecule type" value="Transcribed_RNA"/>
</dbReference>